<comment type="caution">
    <text evidence="12">The sequence shown here is derived from an EMBL/GenBank/DDBJ whole genome shotgun (WGS) entry which is preliminary data.</text>
</comment>
<dbReference type="Proteomes" id="UP001175271">
    <property type="component" value="Unassembled WGS sequence"/>
</dbReference>
<feature type="zinc finger region" description="C3H1-type" evidence="8">
    <location>
        <begin position="418"/>
        <end position="446"/>
    </location>
</feature>
<feature type="domain" description="RING-type" evidence="10">
    <location>
        <begin position="16"/>
        <end position="54"/>
    </location>
</feature>
<gene>
    <name evidence="12" type="ORF">QR680_012405</name>
</gene>
<evidence type="ECO:0000256" key="5">
    <source>
        <dbReference type="ARBA" id="ARBA00022723"/>
    </source>
</evidence>
<evidence type="ECO:0000256" key="6">
    <source>
        <dbReference type="ARBA" id="ARBA00022771"/>
    </source>
</evidence>
<dbReference type="SMART" id="SM00184">
    <property type="entry name" value="RING"/>
    <property type="match status" value="1"/>
</dbReference>
<feature type="region of interest" description="Disordered" evidence="9">
    <location>
        <begin position="452"/>
        <end position="545"/>
    </location>
</feature>
<dbReference type="InterPro" id="IPR017907">
    <property type="entry name" value="Znf_RING_CS"/>
</dbReference>
<sequence>MAPVGQGMLWSEILCCPVCSELFSARHLPINLSCGHALCKPCLESDKAMCPYDETAVSMPVSRYPVNVALLRILNVSISLLHSSNVREAGHIAPLEKLLCRIAGYLSRADSERGGSIYSEHLSRPVQRKLVFLLSFQLIEREGRVRSLKSCRSIADRIFTEVVMSYQSSSHTCTMLWSAVRARGCQFLGPAMQEDVLKLIHLALSNGETLARKTLVLYIVEMLKADYPQVSKTCVGHVVQLLYRASCFNVFKREGESSLMELKEEFRNFEALRREHDAQIVQIATEAGLRISPDQWSSLLYGDAHHRSHMQSIIDKQHAAHGHTFTYPLTELDDIVDHHPADAGFLHGMRENFAALEALDCSVHDPSWPLLEHAFSSLADLIDRHVIFTRKRNADRQNGSAFGRRDEHGKGSSNRVQKYKTQACKIVMSGMQCPRGDRCNFAHDVLELRGQQNHPVDSGRRPSQSQTQSQAGPPAQRNFPSEPAGTPPTAPKESEAQVARMEAPPFKFVTHTGRPPLGVSLSSYTPQSSNHRPPVDPMQPDSSQVHKQPMQQAPIAQQLQPQPAQAVVPVMPLLIPGAQGAPEMMQASVMPPAPVPVMPEAGVDGSNPPPQAPPYFMIAHTVRPPVGPAVATMWTPPPHQNPTQVPTAPVVPVMAPGPPHPPSAQAAWMPQCNSNAFIAMPPSAAPAGPPTMGVMHPSNGSLPFRFEGSDGVTYFEDSFCPPAFPPPAAIPVAPGPFLPRYPLMPQPQPASYCIERLSEAQSNSNSSSNKSHWEMSESEQLQIRRDEIITRLHKTGLSNIDAALGYDDGADEDDSKEHVSYTVANAVLFDEKEGQFGAMVKKLELPPLPARYNSFLRTSTGQQLDMTAAVTNAPNTLTQSTVRTVCPTTFVRGVTAPPATVQADITRMKVRGIIDQPLATPMIQLSQALHPSTEVIDPGHLADRLPSVIRPLPPTPRDPQNVVSSTLDRIVDVRERIQDVHMNRGIASAAEKQQLDVELNIVSRGIQSLDRQTKQVCLLKELKAVDEKIEHLNVNA</sequence>
<evidence type="ECO:0000313" key="13">
    <source>
        <dbReference type="Proteomes" id="UP001175271"/>
    </source>
</evidence>
<organism evidence="12 13">
    <name type="scientific">Steinernema hermaphroditum</name>
    <dbReference type="NCBI Taxonomy" id="289476"/>
    <lineage>
        <taxon>Eukaryota</taxon>
        <taxon>Metazoa</taxon>
        <taxon>Ecdysozoa</taxon>
        <taxon>Nematoda</taxon>
        <taxon>Chromadorea</taxon>
        <taxon>Rhabditida</taxon>
        <taxon>Tylenchina</taxon>
        <taxon>Panagrolaimomorpha</taxon>
        <taxon>Strongyloidoidea</taxon>
        <taxon>Steinernematidae</taxon>
        <taxon>Steinernema</taxon>
    </lineage>
</organism>
<dbReference type="SUPFAM" id="SSF57850">
    <property type="entry name" value="RING/U-box"/>
    <property type="match status" value="1"/>
</dbReference>
<dbReference type="PROSITE" id="PS50089">
    <property type="entry name" value="ZF_RING_2"/>
    <property type="match status" value="1"/>
</dbReference>
<dbReference type="GO" id="GO:0061630">
    <property type="term" value="F:ubiquitin protein ligase activity"/>
    <property type="evidence" value="ECO:0007669"/>
    <property type="project" value="UniProtKB-EC"/>
</dbReference>
<dbReference type="PANTHER" id="PTHR13139:SF54">
    <property type="entry name" value="RING-TYPE E3 UBIQUITIN TRANSFERASE"/>
    <property type="match status" value="1"/>
</dbReference>
<evidence type="ECO:0000256" key="2">
    <source>
        <dbReference type="ARBA" id="ARBA00004201"/>
    </source>
</evidence>
<keyword evidence="5 8" id="KW-0479">Metal-binding</keyword>
<proteinExistence type="predicted"/>
<dbReference type="GO" id="GO:0000209">
    <property type="term" value="P:protein polyubiquitination"/>
    <property type="evidence" value="ECO:0007669"/>
    <property type="project" value="TreeGrafter"/>
</dbReference>
<evidence type="ECO:0000256" key="9">
    <source>
        <dbReference type="SAM" id="MobiDB-lite"/>
    </source>
</evidence>
<dbReference type="Gene3D" id="1.20.120.1790">
    <property type="match status" value="1"/>
</dbReference>
<dbReference type="EMBL" id="JAUCMV010000002">
    <property type="protein sequence ID" value="KAK0416303.1"/>
    <property type="molecule type" value="Genomic_DNA"/>
</dbReference>
<dbReference type="InterPro" id="IPR027370">
    <property type="entry name" value="Znf-RING_euk"/>
</dbReference>
<dbReference type="Gene3D" id="4.10.1000.10">
    <property type="entry name" value="Zinc finger, CCCH-type"/>
    <property type="match status" value="1"/>
</dbReference>
<dbReference type="GO" id="GO:0000288">
    <property type="term" value="P:nuclear-transcribed mRNA catabolic process, deadenylation-dependent decay"/>
    <property type="evidence" value="ECO:0007669"/>
    <property type="project" value="TreeGrafter"/>
</dbReference>
<dbReference type="GO" id="GO:0008270">
    <property type="term" value="F:zinc ion binding"/>
    <property type="evidence" value="ECO:0007669"/>
    <property type="project" value="UniProtKB-KW"/>
</dbReference>
<dbReference type="InterPro" id="IPR052249">
    <property type="entry name" value="Roquin_domain"/>
</dbReference>
<dbReference type="Pfam" id="PF13445">
    <property type="entry name" value="zf-RING_UBOX"/>
    <property type="match status" value="1"/>
</dbReference>
<dbReference type="InterPro" id="IPR001841">
    <property type="entry name" value="Znf_RING"/>
</dbReference>
<keyword evidence="4" id="KW-0808">Transferase</keyword>
<dbReference type="Pfam" id="PF18386">
    <property type="entry name" value="ROQ_II"/>
    <property type="match status" value="1"/>
</dbReference>
<dbReference type="InterPro" id="IPR041367">
    <property type="entry name" value="Znf-CCCH_4"/>
</dbReference>
<feature type="compositionally biased region" description="Polar residues" evidence="9">
    <location>
        <begin position="520"/>
        <end position="531"/>
    </location>
</feature>
<feature type="compositionally biased region" description="Low complexity" evidence="9">
    <location>
        <begin position="759"/>
        <end position="770"/>
    </location>
</feature>
<dbReference type="Pfam" id="PF18044">
    <property type="entry name" value="zf-CCCH_4"/>
    <property type="match status" value="1"/>
</dbReference>
<evidence type="ECO:0000256" key="3">
    <source>
        <dbReference type="ARBA" id="ARBA00012483"/>
    </source>
</evidence>
<dbReference type="Gene3D" id="3.30.40.10">
    <property type="entry name" value="Zinc/RING finger domain, C3HC4 (zinc finger)"/>
    <property type="match status" value="1"/>
</dbReference>
<evidence type="ECO:0000313" key="12">
    <source>
        <dbReference type="EMBL" id="KAK0416303.1"/>
    </source>
</evidence>
<dbReference type="InterPro" id="IPR048575">
    <property type="entry name" value="Roquin_1_2-like_ROQ"/>
</dbReference>
<comment type="subcellular location">
    <subcellularLocation>
        <location evidence="2">Cytoplasm</location>
        <location evidence="2">P-body</location>
    </subcellularLocation>
</comment>
<feature type="region of interest" description="Disordered" evidence="9">
    <location>
        <begin position="396"/>
        <end position="417"/>
    </location>
</feature>
<feature type="compositionally biased region" description="Polar residues" evidence="9">
    <location>
        <begin position="452"/>
        <end position="471"/>
    </location>
</feature>
<protein>
    <recommendedName>
        <fullName evidence="3">RING-type E3 ubiquitin transferase</fullName>
        <ecNumber evidence="3">2.3.2.27</ecNumber>
    </recommendedName>
</protein>
<dbReference type="InterPro" id="IPR013083">
    <property type="entry name" value="Znf_RING/FYVE/PHD"/>
</dbReference>
<accession>A0AA39I1X9</accession>
<evidence type="ECO:0000256" key="7">
    <source>
        <dbReference type="ARBA" id="ARBA00022833"/>
    </source>
</evidence>
<dbReference type="PROSITE" id="PS50103">
    <property type="entry name" value="ZF_C3H1"/>
    <property type="match status" value="1"/>
</dbReference>
<dbReference type="SUPFAM" id="SSF90229">
    <property type="entry name" value="CCCH zinc finger"/>
    <property type="match status" value="1"/>
</dbReference>
<evidence type="ECO:0000256" key="4">
    <source>
        <dbReference type="ARBA" id="ARBA00022679"/>
    </source>
</evidence>
<dbReference type="GO" id="GO:0003725">
    <property type="term" value="F:double-stranded RNA binding"/>
    <property type="evidence" value="ECO:0007669"/>
    <property type="project" value="TreeGrafter"/>
</dbReference>
<dbReference type="GO" id="GO:0003729">
    <property type="term" value="F:mRNA binding"/>
    <property type="evidence" value="ECO:0007669"/>
    <property type="project" value="TreeGrafter"/>
</dbReference>
<comment type="catalytic activity">
    <reaction evidence="1">
        <text>S-ubiquitinyl-[E2 ubiquitin-conjugating enzyme]-L-cysteine + [acceptor protein]-L-lysine = [E2 ubiquitin-conjugating enzyme]-L-cysteine + N(6)-ubiquitinyl-[acceptor protein]-L-lysine.</text>
        <dbReference type="EC" id="2.3.2.27"/>
    </reaction>
</comment>
<keyword evidence="7 8" id="KW-0862">Zinc</keyword>
<feature type="domain" description="C3H1-type" evidence="11">
    <location>
        <begin position="418"/>
        <end position="446"/>
    </location>
</feature>
<feature type="region of interest" description="Disordered" evidence="9">
    <location>
        <begin position="758"/>
        <end position="777"/>
    </location>
</feature>
<evidence type="ECO:0000256" key="8">
    <source>
        <dbReference type="PROSITE-ProRule" id="PRU00723"/>
    </source>
</evidence>
<dbReference type="PROSITE" id="PS00518">
    <property type="entry name" value="ZF_RING_1"/>
    <property type="match status" value="1"/>
</dbReference>
<dbReference type="EC" id="2.3.2.27" evidence="3"/>
<dbReference type="GO" id="GO:0006511">
    <property type="term" value="P:ubiquitin-dependent protein catabolic process"/>
    <property type="evidence" value="ECO:0007669"/>
    <property type="project" value="TreeGrafter"/>
</dbReference>
<keyword evidence="6 8" id="KW-0863">Zinc-finger</keyword>
<evidence type="ECO:0000259" key="10">
    <source>
        <dbReference type="PROSITE" id="PS50089"/>
    </source>
</evidence>
<dbReference type="GO" id="GO:0000932">
    <property type="term" value="C:P-body"/>
    <property type="evidence" value="ECO:0007669"/>
    <property type="project" value="UniProtKB-SubCell"/>
</dbReference>
<dbReference type="Pfam" id="PF21206">
    <property type="entry name" value="Roquin_1_2-like_ROQ"/>
    <property type="match status" value="1"/>
</dbReference>
<dbReference type="InterPro" id="IPR036855">
    <property type="entry name" value="Znf_CCCH_sf"/>
</dbReference>
<dbReference type="SMART" id="SM00356">
    <property type="entry name" value="ZnF_C3H1"/>
    <property type="match status" value="1"/>
</dbReference>
<dbReference type="AlphaFoldDB" id="A0AA39I1X9"/>
<dbReference type="PANTHER" id="PTHR13139">
    <property type="entry name" value="RING FINGER AND CCCH-TYPE ZINC FINGER DOMAIN-CONTAINING PROTEIN"/>
    <property type="match status" value="1"/>
</dbReference>
<reference evidence="12" key="1">
    <citation type="submission" date="2023-06" db="EMBL/GenBank/DDBJ databases">
        <title>Genomic analysis of the entomopathogenic nematode Steinernema hermaphroditum.</title>
        <authorList>
            <person name="Schwarz E.M."/>
            <person name="Heppert J.K."/>
            <person name="Baniya A."/>
            <person name="Schwartz H.T."/>
            <person name="Tan C.-H."/>
            <person name="Antoshechkin I."/>
            <person name="Sternberg P.W."/>
            <person name="Goodrich-Blair H."/>
            <person name="Dillman A.R."/>
        </authorList>
    </citation>
    <scope>NUCLEOTIDE SEQUENCE</scope>
    <source>
        <strain evidence="12">PS9179</strain>
        <tissue evidence="12">Whole animal</tissue>
    </source>
</reference>
<name>A0AA39I1X9_9BILA</name>
<keyword evidence="13" id="KW-1185">Reference proteome</keyword>
<dbReference type="InterPro" id="IPR000571">
    <property type="entry name" value="Znf_CCCH"/>
</dbReference>
<evidence type="ECO:0000256" key="1">
    <source>
        <dbReference type="ARBA" id="ARBA00000900"/>
    </source>
</evidence>
<dbReference type="InterPro" id="IPR041523">
    <property type="entry name" value="ROQ_II"/>
</dbReference>
<evidence type="ECO:0000259" key="11">
    <source>
        <dbReference type="PROSITE" id="PS50103"/>
    </source>
</evidence>
<dbReference type="GO" id="GO:0010494">
    <property type="term" value="C:cytoplasmic stress granule"/>
    <property type="evidence" value="ECO:0007669"/>
    <property type="project" value="TreeGrafter"/>
</dbReference>
<dbReference type="GO" id="GO:0035613">
    <property type="term" value="F:RNA stem-loop binding"/>
    <property type="evidence" value="ECO:0007669"/>
    <property type="project" value="TreeGrafter"/>
</dbReference>